<keyword evidence="4" id="KW-0732">Signal</keyword>
<dbReference type="FunFam" id="2.120.10.30:FF:000045">
    <property type="entry name" value="Blast:Protein yellow"/>
    <property type="match status" value="1"/>
</dbReference>
<dbReference type="PRINTS" id="PR01366">
    <property type="entry name" value="ROYALJELLY"/>
</dbReference>
<accession>A0A8S4D5C1</accession>
<dbReference type="PANTHER" id="PTHR10009">
    <property type="entry name" value="PROTEIN YELLOW-RELATED"/>
    <property type="match status" value="1"/>
</dbReference>
<keyword evidence="3" id="KW-0964">Secreted</keyword>
<comment type="caution">
    <text evidence="5">The sequence shown here is derived from an EMBL/GenBank/DDBJ whole genome shotgun (WGS) entry which is preliminary data.</text>
</comment>
<name>A0A8S4D5C1_PLUXY</name>
<organism evidence="5 6">
    <name type="scientific">Plutella xylostella</name>
    <name type="common">Diamondback moth</name>
    <name type="synonym">Plutella maculipennis</name>
    <dbReference type="NCBI Taxonomy" id="51655"/>
    <lineage>
        <taxon>Eukaryota</taxon>
        <taxon>Metazoa</taxon>
        <taxon>Ecdysozoa</taxon>
        <taxon>Arthropoda</taxon>
        <taxon>Hexapoda</taxon>
        <taxon>Insecta</taxon>
        <taxon>Pterygota</taxon>
        <taxon>Neoptera</taxon>
        <taxon>Endopterygota</taxon>
        <taxon>Lepidoptera</taxon>
        <taxon>Glossata</taxon>
        <taxon>Ditrysia</taxon>
        <taxon>Yponomeutoidea</taxon>
        <taxon>Plutellidae</taxon>
        <taxon>Plutella</taxon>
    </lineage>
</organism>
<evidence type="ECO:0000313" key="6">
    <source>
        <dbReference type="Proteomes" id="UP000653454"/>
    </source>
</evidence>
<dbReference type="InterPro" id="IPR011042">
    <property type="entry name" value="6-blade_b-propeller_TolB-like"/>
</dbReference>
<dbReference type="SUPFAM" id="SSF101898">
    <property type="entry name" value="NHL repeat"/>
    <property type="match status" value="1"/>
</dbReference>
<evidence type="ECO:0000313" key="5">
    <source>
        <dbReference type="EMBL" id="CAG9094813.1"/>
    </source>
</evidence>
<dbReference type="Pfam" id="PF03022">
    <property type="entry name" value="MRJP"/>
    <property type="match status" value="1"/>
</dbReference>
<dbReference type="InterPro" id="IPR017996">
    <property type="entry name" value="MRJP/yellow-related"/>
</dbReference>
<keyword evidence="6" id="KW-1185">Reference proteome</keyword>
<comment type="subcellular location">
    <subcellularLocation>
        <location evidence="1">Secreted</location>
    </subcellularLocation>
</comment>
<gene>
    <name evidence="5" type="ORF">PLXY2_LOCUS1474</name>
</gene>
<evidence type="ECO:0000256" key="3">
    <source>
        <dbReference type="ARBA" id="ARBA00022525"/>
    </source>
</evidence>
<evidence type="ECO:0000256" key="4">
    <source>
        <dbReference type="ARBA" id="ARBA00022729"/>
    </source>
</evidence>
<reference evidence="5" key="1">
    <citation type="submission" date="2020-11" db="EMBL/GenBank/DDBJ databases">
        <authorList>
            <person name="Whiteford S."/>
        </authorList>
    </citation>
    <scope>NUCLEOTIDE SEQUENCE</scope>
</reference>
<evidence type="ECO:0000256" key="1">
    <source>
        <dbReference type="ARBA" id="ARBA00004613"/>
    </source>
</evidence>
<dbReference type="Proteomes" id="UP000653454">
    <property type="component" value="Unassembled WGS sequence"/>
</dbReference>
<dbReference type="GO" id="GO:0005576">
    <property type="term" value="C:extracellular region"/>
    <property type="evidence" value="ECO:0007669"/>
    <property type="project" value="UniProtKB-SubCell"/>
</dbReference>
<dbReference type="AlphaFoldDB" id="A0A8S4D5C1"/>
<comment type="similarity">
    <text evidence="2">Belongs to the major royal jelly protein family.</text>
</comment>
<protein>
    <submittedName>
        <fullName evidence="5">(diamondback moth) hypothetical protein</fullName>
    </submittedName>
</protein>
<proteinExistence type="inferred from homology"/>
<dbReference type="PANTHER" id="PTHR10009:SF13">
    <property type="entry name" value="DOPAMINECHROME TAUTOMERASE"/>
    <property type="match status" value="1"/>
</dbReference>
<sequence>MAVSHQWFVQWSPPATLFTEIKQNFGHVEPDYGYKWDYSDAPRTSDPVKVSVDSDYGLRTFYNHRVKHRFRNGYNKKYGYNSPDATRSEDDARTRVSGLALWLAMLGVARAQVAADADTPPFTTLYKWKQVDFEFPTPQHRHHALVTGKYVPSNVLPLGLEVWGSRVFLTFPRWRPGVPATLGSVPRAGGVPSPAVKPYPSWEYHRPNNVLNCTGLTSVFRVSADLCGRLWVLDSGQIDVQDNAKQICPPSLLVFDLNTDKLLARYVIPQEYVLQNSLYSALVVDARRHDCSDLHVYMADPWRFGLLVFRQKDMQFWRFTHHLFFPDPIAANFTLHDLNFRWTDGIFGLALTEVKDDLSDRILFFHSLAGHLEFYVSTAALKKQEMVNNSMNEFNIVGERGPLGQASSSAVDRRGVMYFGLVSRDSVGCWDTRKPFQKGALGIVAQNTETLIFPNDIKIDQGSNQILWVISNRLPMFQAKQLDQDEYNYRLLFVSTEEAVRGTVCDPQVSFTPPQEVISGHKTGWWPSIL</sequence>
<dbReference type="EMBL" id="CAJHNJ030000003">
    <property type="protein sequence ID" value="CAG9094813.1"/>
    <property type="molecule type" value="Genomic_DNA"/>
</dbReference>
<evidence type="ECO:0000256" key="2">
    <source>
        <dbReference type="ARBA" id="ARBA00009127"/>
    </source>
</evidence>
<dbReference type="Gene3D" id="2.120.10.30">
    <property type="entry name" value="TolB, C-terminal domain"/>
    <property type="match status" value="1"/>
</dbReference>